<sequence length="170" mass="20020">MSNRLGNDDYVRPPKTLQDKLTPAEIKDKLLGYKLLENIDDLKEMIGTEIRYFVYENIGNKKNLKVEKKFRLGGRLIKVDSNFQYIVLASGTPPNQKTWSVQLKDSEIYYKLKIEDIVLYQEDQIKQVKNKYEIEIDNLKNEISKLKDEKKNIIIKYNDLVDKYAKLKGK</sequence>
<evidence type="ECO:0000256" key="1">
    <source>
        <dbReference type="SAM" id="Coils"/>
    </source>
</evidence>
<reference evidence="2" key="1">
    <citation type="journal article" date="2020" name="Nature">
        <title>Giant virus diversity and host interactions through global metagenomics.</title>
        <authorList>
            <person name="Schulz F."/>
            <person name="Roux S."/>
            <person name="Paez-Espino D."/>
            <person name="Jungbluth S."/>
            <person name="Walsh D.A."/>
            <person name="Denef V.J."/>
            <person name="McMahon K.D."/>
            <person name="Konstantinidis K.T."/>
            <person name="Eloe-Fadrosh E.A."/>
            <person name="Kyrpides N.C."/>
            <person name="Woyke T."/>
        </authorList>
    </citation>
    <scope>NUCLEOTIDE SEQUENCE</scope>
    <source>
        <strain evidence="2">GVMAG-M-3300023179-4</strain>
    </source>
</reference>
<name>A0A6C0GZW3_9ZZZZ</name>
<accession>A0A6C0GZW3</accession>
<proteinExistence type="predicted"/>
<keyword evidence="1" id="KW-0175">Coiled coil</keyword>
<organism evidence="2">
    <name type="scientific">viral metagenome</name>
    <dbReference type="NCBI Taxonomy" id="1070528"/>
    <lineage>
        <taxon>unclassified sequences</taxon>
        <taxon>metagenomes</taxon>
        <taxon>organismal metagenomes</taxon>
    </lineage>
</organism>
<dbReference type="EMBL" id="MN739833">
    <property type="protein sequence ID" value="QHT73838.1"/>
    <property type="molecule type" value="Genomic_DNA"/>
</dbReference>
<feature type="coiled-coil region" evidence="1">
    <location>
        <begin position="122"/>
        <end position="163"/>
    </location>
</feature>
<dbReference type="AlphaFoldDB" id="A0A6C0GZW3"/>
<protein>
    <submittedName>
        <fullName evidence="2">Uncharacterized protein</fullName>
    </submittedName>
</protein>
<evidence type="ECO:0000313" key="2">
    <source>
        <dbReference type="EMBL" id="QHT73838.1"/>
    </source>
</evidence>